<evidence type="ECO:0000313" key="1">
    <source>
        <dbReference type="EMBL" id="VFU28840.1"/>
    </source>
</evidence>
<proteinExistence type="predicted"/>
<gene>
    <name evidence="1" type="ORF">SVIM_LOCUS98697</name>
</gene>
<name>A0A6N2KJX5_SALVM</name>
<dbReference type="AlphaFoldDB" id="A0A6N2KJX5"/>
<reference evidence="1" key="1">
    <citation type="submission" date="2019-03" db="EMBL/GenBank/DDBJ databases">
        <authorList>
            <person name="Mank J."/>
            <person name="Almeida P."/>
        </authorList>
    </citation>
    <scope>NUCLEOTIDE SEQUENCE</scope>
    <source>
        <strain evidence="1">78183</strain>
    </source>
</reference>
<organism evidence="1">
    <name type="scientific">Salix viminalis</name>
    <name type="common">Common osier</name>
    <name type="synonym">Basket willow</name>
    <dbReference type="NCBI Taxonomy" id="40686"/>
    <lineage>
        <taxon>Eukaryota</taxon>
        <taxon>Viridiplantae</taxon>
        <taxon>Streptophyta</taxon>
        <taxon>Embryophyta</taxon>
        <taxon>Tracheophyta</taxon>
        <taxon>Spermatophyta</taxon>
        <taxon>Magnoliopsida</taxon>
        <taxon>eudicotyledons</taxon>
        <taxon>Gunneridae</taxon>
        <taxon>Pentapetalae</taxon>
        <taxon>rosids</taxon>
        <taxon>fabids</taxon>
        <taxon>Malpighiales</taxon>
        <taxon>Salicaceae</taxon>
        <taxon>Saliceae</taxon>
        <taxon>Salix</taxon>
    </lineage>
</organism>
<sequence length="79" mass="9040">MVCLRCIMWLEWDSPTCDLQCIRCALAGGYAHLPMIHRTCIFRLEGLRSREGHNDIDHIGMAIFCCQMEGGFSFFIGLQ</sequence>
<dbReference type="EMBL" id="CAADRP010000458">
    <property type="protein sequence ID" value="VFU28840.1"/>
    <property type="molecule type" value="Genomic_DNA"/>
</dbReference>
<accession>A0A6N2KJX5</accession>
<protein>
    <submittedName>
        <fullName evidence="1">Uncharacterized protein</fullName>
    </submittedName>
</protein>